<keyword evidence="1" id="KW-0732">Signal</keyword>
<sequence>MFVQIGCHFARRALFSHLFLSLLFQFLLTKLQKSCGFFFISRAHSPPSGVELFGCRMAPSRPILAFLGPFAQGGGPLDEWTRPGVFSKLNVEAYACCFVHSS</sequence>
<gene>
    <name evidence="2" type="ORF">AMAG_19626</name>
</gene>
<protein>
    <recommendedName>
        <fullName evidence="4">Secreted protein</fullName>
    </recommendedName>
</protein>
<evidence type="ECO:0000313" key="2">
    <source>
        <dbReference type="EMBL" id="KNE67406.1"/>
    </source>
</evidence>
<evidence type="ECO:0000256" key="1">
    <source>
        <dbReference type="SAM" id="SignalP"/>
    </source>
</evidence>
<name>A0A0L0SY28_ALLM3</name>
<evidence type="ECO:0008006" key="4">
    <source>
        <dbReference type="Google" id="ProtNLM"/>
    </source>
</evidence>
<dbReference type="Proteomes" id="UP000054350">
    <property type="component" value="Unassembled WGS sequence"/>
</dbReference>
<organism evidence="2 3">
    <name type="scientific">Allomyces macrogynus (strain ATCC 38327)</name>
    <name type="common">Allomyces javanicus var. macrogynus</name>
    <dbReference type="NCBI Taxonomy" id="578462"/>
    <lineage>
        <taxon>Eukaryota</taxon>
        <taxon>Fungi</taxon>
        <taxon>Fungi incertae sedis</taxon>
        <taxon>Blastocladiomycota</taxon>
        <taxon>Blastocladiomycetes</taxon>
        <taxon>Blastocladiales</taxon>
        <taxon>Blastocladiaceae</taxon>
        <taxon>Allomyces</taxon>
    </lineage>
</organism>
<reference evidence="2 3" key="1">
    <citation type="submission" date="2009-11" db="EMBL/GenBank/DDBJ databases">
        <title>Annotation of Allomyces macrogynus ATCC 38327.</title>
        <authorList>
            <consortium name="The Broad Institute Genome Sequencing Platform"/>
            <person name="Russ C."/>
            <person name="Cuomo C."/>
            <person name="Burger G."/>
            <person name="Gray M.W."/>
            <person name="Holland P.W.H."/>
            <person name="King N."/>
            <person name="Lang F.B.F."/>
            <person name="Roger A.J."/>
            <person name="Ruiz-Trillo I."/>
            <person name="Young S.K."/>
            <person name="Zeng Q."/>
            <person name="Gargeya S."/>
            <person name="Fitzgerald M."/>
            <person name="Haas B."/>
            <person name="Abouelleil A."/>
            <person name="Alvarado L."/>
            <person name="Arachchi H.M."/>
            <person name="Berlin A."/>
            <person name="Chapman S.B."/>
            <person name="Gearin G."/>
            <person name="Goldberg J."/>
            <person name="Griggs A."/>
            <person name="Gujja S."/>
            <person name="Hansen M."/>
            <person name="Heiman D."/>
            <person name="Howarth C."/>
            <person name="Larimer J."/>
            <person name="Lui A."/>
            <person name="MacDonald P.J.P."/>
            <person name="McCowen C."/>
            <person name="Montmayeur A."/>
            <person name="Murphy C."/>
            <person name="Neiman D."/>
            <person name="Pearson M."/>
            <person name="Priest M."/>
            <person name="Roberts A."/>
            <person name="Saif S."/>
            <person name="Shea T."/>
            <person name="Sisk P."/>
            <person name="Stolte C."/>
            <person name="Sykes S."/>
            <person name="Wortman J."/>
            <person name="Nusbaum C."/>
            <person name="Birren B."/>
        </authorList>
    </citation>
    <scope>NUCLEOTIDE SEQUENCE [LARGE SCALE GENOMIC DNA]</scope>
    <source>
        <strain evidence="2 3">ATCC 38327</strain>
    </source>
</reference>
<accession>A0A0L0SY28</accession>
<dbReference type="AlphaFoldDB" id="A0A0L0SY28"/>
<evidence type="ECO:0000313" key="3">
    <source>
        <dbReference type="Proteomes" id="UP000054350"/>
    </source>
</evidence>
<dbReference type="EMBL" id="GG745353">
    <property type="protein sequence ID" value="KNE67406.1"/>
    <property type="molecule type" value="Genomic_DNA"/>
</dbReference>
<dbReference type="VEuPathDB" id="FungiDB:AMAG_19626"/>
<feature type="chain" id="PRO_5005548298" description="Secreted protein" evidence="1">
    <location>
        <begin position="37"/>
        <end position="102"/>
    </location>
</feature>
<reference evidence="3" key="2">
    <citation type="submission" date="2009-11" db="EMBL/GenBank/DDBJ databases">
        <title>The Genome Sequence of Allomyces macrogynus strain ATCC 38327.</title>
        <authorList>
            <consortium name="The Broad Institute Genome Sequencing Platform"/>
            <person name="Russ C."/>
            <person name="Cuomo C."/>
            <person name="Shea T."/>
            <person name="Young S.K."/>
            <person name="Zeng Q."/>
            <person name="Koehrsen M."/>
            <person name="Haas B."/>
            <person name="Borodovsky M."/>
            <person name="Guigo R."/>
            <person name="Alvarado L."/>
            <person name="Berlin A."/>
            <person name="Borenstein D."/>
            <person name="Chen Z."/>
            <person name="Engels R."/>
            <person name="Freedman E."/>
            <person name="Gellesch M."/>
            <person name="Goldberg J."/>
            <person name="Griggs A."/>
            <person name="Gujja S."/>
            <person name="Heiman D."/>
            <person name="Hepburn T."/>
            <person name="Howarth C."/>
            <person name="Jen D."/>
            <person name="Larson L."/>
            <person name="Lewis B."/>
            <person name="Mehta T."/>
            <person name="Park D."/>
            <person name="Pearson M."/>
            <person name="Roberts A."/>
            <person name="Saif S."/>
            <person name="Shenoy N."/>
            <person name="Sisk P."/>
            <person name="Stolte C."/>
            <person name="Sykes S."/>
            <person name="Walk T."/>
            <person name="White J."/>
            <person name="Yandava C."/>
            <person name="Burger G."/>
            <person name="Gray M.W."/>
            <person name="Holland P.W.H."/>
            <person name="King N."/>
            <person name="Lang F.B.F."/>
            <person name="Roger A.J."/>
            <person name="Ruiz-Trillo I."/>
            <person name="Lander E."/>
            <person name="Nusbaum C."/>
        </authorList>
    </citation>
    <scope>NUCLEOTIDE SEQUENCE [LARGE SCALE GENOMIC DNA]</scope>
    <source>
        <strain evidence="3">ATCC 38327</strain>
    </source>
</reference>
<keyword evidence="3" id="KW-1185">Reference proteome</keyword>
<proteinExistence type="predicted"/>
<feature type="signal peptide" evidence="1">
    <location>
        <begin position="1"/>
        <end position="36"/>
    </location>
</feature>